<dbReference type="Gene3D" id="3.40.190.10">
    <property type="entry name" value="Periplasmic binding protein-like II"/>
    <property type="match status" value="2"/>
</dbReference>
<feature type="domain" description="HTH lysR-type" evidence="5">
    <location>
        <begin position="2"/>
        <end position="59"/>
    </location>
</feature>
<evidence type="ECO:0000256" key="2">
    <source>
        <dbReference type="ARBA" id="ARBA00023015"/>
    </source>
</evidence>
<dbReference type="Pfam" id="PF00126">
    <property type="entry name" value="HTH_1"/>
    <property type="match status" value="1"/>
</dbReference>
<dbReference type="GO" id="GO:0000976">
    <property type="term" value="F:transcription cis-regulatory region binding"/>
    <property type="evidence" value="ECO:0007669"/>
    <property type="project" value="TreeGrafter"/>
</dbReference>
<evidence type="ECO:0000313" key="6">
    <source>
        <dbReference type="EMBL" id="RVT89660.1"/>
    </source>
</evidence>
<dbReference type="FunFam" id="1.10.10.10:FF:000001">
    <property type="entry name" value="LysR family transcriptional regulator"/>
    <property type="match status" value="1"/>
</dbReference>
<keyword evidence="2" id="KW-0805">Transcription regulation</keyword>
<organism evidence="6 7">
    <name type="scientific">Rhodovarius crocodyli</name>
    <dbReference type="NCBI Taxonomy" id="1979269"/>
    <lineage>
        <taxon>Bacteria</taxon>
        <taxon>Pseudomonadati</taxon>
        <taxon>Pseudomonadota</taxon>
        <taxon>Alphaproteobacteria</taxon>
        <taxon>Acetobacterales</taxon>
        <taxon>Roseomonadaceae</taxon>
        <taxon>Rhodovarius</taxon>
    </lineage>
</organism>
<evidence type="ECO:0000256" key="3">
    <source>
        <dbReference type="ARBA" id="ARBA00023125"/>
    </source>
</evidence>
<keyword evidence="4" id="KW-0804">Transcription</keyword>
<proteinExistence type="inferred from homology"/>
<keyword evidence="3" id="KW-0238">DNA-binding</keyword>
<dbReference type="GO" id="GO:0003700">
    <property type="term" value="F:DNA-binding transcription factor activity"/>
    <property type="evidence" value="ECO:0007669"/>
    <property type="project" value="InterPro"/>
</dbReference>
<dbReference type="PANTHER" id="PTHR30126">
    <property type="entry name" value="HTH-TYPE TRANSCRIPTIONAL REGULATOR"/>
    <property type="match status" value="1"/>
</dbReference>
<evidence type="ECO:0000256" key="1">
    <source>
        <dbReference type="ARBA" id="ARBA00009437"/>
    </source>
</evidence>
<dbReference type="SUPFAM" id="SSF46785">
    <property type="entry name" value="Winged helix' DNA-binding domain"/>
    <property type="match status" value="1"/>
</dbReference>
<dbReference type="PROSITE" id="PS50931">
    <property type="entry name" value="HTH_LYSR"/>
    <property type="match status" value="1"/>
</dbReference>
<evidence type="ECO:0000259" key="5">
    <source>
        <dbReference type="PROSITE" id="PS50931"/>
    </source>
</evidence>
<evidence type="ECO:0000256" key="4">
    <source>
        <dbReference type="ARBA" id="ARBA00023163"/>
    </source>
</evidence>
<dbReference type="InterPro" id="IPR036388">
    <property type="entry name" value="WH-like_DNA-bd_sf"/>
</dbReference>
<gene>
    <name evidence="6" type="ORF">EOD42_25015</name>
</gene>
<dbReference type="OrthoDB" id="9791253at2"/>
<accession>A0A437LW99</accession>
<comment type="similarity">
    <text evidence="1">Belongs to the LysR transcriptional regulatory family.</text>
</comment>
<dbReference type="Proteomes" id="UP000282957">
    <property type="component" value="Unassembled WGS sequence"/>
</dbReference>
<dbReference type="Gene3D" id="1.10.10.10">
    <property type="entry name" value="Winged helix-like DNA-binding domain superfamily/Winged helix DNA-binding domain"/>
    <property type="match status" value="1"/>
</dbReference>
<dbReference type="PANTHER" id="PTHR30126:SF77">
    <property type="entry name" value="TRANSCRIPTIONAL REGULATORY PROTEIN"/>
    <property type="match status" value="1"/>
</dbReference>
<evidence type="ECO:0000313" key="7">
    <source>
        <dbReference type="Proteomes" id="UP000282957"/>
    </source>
</evidence>
<dbReference type="RefSeq" id="WP_127790339.1">
    <property type="nucleotide sequence ID" value="NZ_SACL01000017.1"/>
</dbReference>
<dbReference type="InterPro" id="IPR000847">
    <property type="entry name" value="LysR_HTH_N"/>
</dbReference>
<dbReference type="EMBL" id="SACL01000017">
    <property type="protein sequence ID" value="RVT89660.1"/>
    <property type="molecule type" value="Genomic_DNA"/>
</dbReference>
<dbReference type="PRINTS" id="PR00039">
    <property type="entry name" value="HTHLYSR"/>
</dbReference>
<comment type="caution">
    <text evidence="6">The sequence shown here is derived from an EMBL/GenBank/DDBJ whole genome shotgun (WGS) entry which is preliminary data.</text>
</comment>
<dbReference type="InterPro" id="IPR005119">
    <property type="entry name" value="LysR_subst-bd"/>
</dbReference>
<dbReference type="AlphaFoldDB" id="A0A437LW99"/>
<dbReference type="SUPFAM" id="SSF53850">
    <property type="entry name" value="Periplasmic binding protein-like II"/>
    <property type="match status" value="1"/>
</dbReference>
<keyword evidence="7" id="KW-1185">Reference proteome</keyword>
<reference evidence="6 7" key="1">
    <citation type="submission" date="2019-01" db="EMBL/GenBank/DDBJ databases">
        <authorList>
            <person name="Chen W.-M."/>
        </authorList>
    </citation>
    <scope>NUCLEOTIDE SEQUENCE [LARGE SCALE GENOMIC DNA]</scope>
    <source>
        <strain evidence="6 7">CCP-6</strain>
    </source>
</reference>
<dbReference type="Pfam" id="PF03466">
    <property type="entry name" value="LysR_substrate"/>
    <property type="match status" value="1"/>
</dbReference>
<sequence>MVEFRSLEVFYWVATLRSFGRAAERLYTTQPAVSQRIAALEQELGGRLLERTRRAAVPTAKGQVLLEHADRLLQLRTEMLKAVAAPTAFSGLVRLGVSETVAQTWLPDFIERVSRAHPLVTFDIEVDLTVRMRRNLLRHELDLAILAGPISEPGFTDLELHPFEHAFAASPKLGIGRGRMADPLLSRHAFVTYPRSTPNYYQLQQVLRERTRRVPRIHVSASIATIIRMAVDGIGICVIPQAVMRAELARGDLELVDPGLELSPIRFTATCRTASEDALMPTLARMAVDVSRAYAASDKQS</sequence>
<dbReference type="CDD" id="cd05466">
    <property type="entry name" value="PBP2_LTTR_substrate"/>
    <property type="match status" value="1"/>
</dbReference>
<protein>
    <submittedName>
        <fullName evidence="6">LysR family transcriptional regulator</fullName>
    </submittedName>
</protein>
<name>A0A437LW99_9PROT</name>
<dbReference type="InterPro" id="IPR036390">
    <property type="entry name" value="WH_DNA-bd_sf"/>
</dbReference>